<evidence type="ECO:0000313" key="1">
    <source>
        <dbReference type="EMBL" id="MRH44557.1"/>
    </source>
</evidence>
<dbReference type="PANTHER" id="PTHR39441:SF1">
    <property type="entry name" value="DUF2252 DOMAIN-CONTAINING PROTEIN"/>
    <property type="match status" value="1"/>
</dbReference>
<gene>
    <name evidence="1" type="ORF">GH741_18080</name>
</gene>
<comment type="caution">
    <text evidence="1">The sequence shown here is derived from an EMBL/GenBank/DDBJ whole genome shotgun (WGS) entry which is preliminary data.</text>
</comment>
<name>A0A6A8DND8_9BACI</name>
<protein>
    <submittedName>
        <fullName evidence="1">DUF2252 domain-containing protein</fullName>
    </submittedName>
</protein>
<dbReference type="AlphaFoldDB" id="A0A6A8DND8"/>
<accession>A0A6A8DND8</accession>
<dbReference type="Pfam" id="PF10009">
    <property type="entry name" value="DUF2252"/>
    <property type="match status" value="1"/>
</dbReference>
<dbReference type="RefSeq" id="WP_153738171.1">
    <property type="nucleotide sequence ID" value="NZ_WJNG01000017.1"/>
</dbReference>
<dbReference type="EMBL" id="WJNG01000017">
    <property type="protein sequence ID" value="MRH44557.1"/>
    <property type="molecule type" value="Genomic_DNA"/>
</dbReference>
<reference evidence="1" key="1">
    <citation type="submission" date="2019-11" db="EMBL/GenBank/DDBJ databases">
        <authorList>
            <person name="Li J."/>
        </authorList>
    </citation>
    <scope>NUCLEOTIDE SEQUENCE</scope>
    <source>
        <strain evidence="1">B6B</strain>
    </source>
</reference>
<dbReference type="Proteomes" id="UP000799092">
    <property type="component" value="Unassembled WGS sequence"/>
</dbReference>
<dbReference type="PANTHER" id="PTHR39441">
    <property type="entry name" value="DUF2252 DOMAIN-CONTAINING PROTEIN"/>
    <property type="match status" value="1"/>
</dbReference>
<keyword evidence="2" id="KW-1185">Reference proteome</keyword>
<organism evidence="1 2">
    <name type="scientific">Aquibacillus halophilus</name>
    <dbReference type="NCBI Taxonomy" id="930132"/>
    <lineage>
        <taxon>Bacteria</taxon>
        <taxon>Bacillati</taxon>
        <taxon>Bacillota</taxon>
        <taxon>Bacilli</taxon>
        <taxon>Bacillales</taxon>
        <taxon>Bacillaceae</taxon>
        <taxon>Aquibacillus</taxon>
    </lineage>
</organism>
<dbReference type="OrthoDB" id="1491115at2"/>
<sequence length="448" mass="53056">MIQNVKEQIKTTKSYLRKQTLNTILEQFDGNLMGLSQTERRIKYDKMKVDAYSFFRGSAYLFYYDVTNIPFSYHTPEDKPTWVMGDLHFDNYSGFQNEDEQIVFDVDDFDEGYLGSYLFDVLRMVVSIRLFTEQQGFSEADQDKFVEVYLKSYCKKLKKFAEGEADPVTTQFTTENTKGRIKKMLTKLEDRKATHELHKQTTIDENGNRIFTRESIKLESISNNEYKGIMKNWNQYLESLTEESFLNEEHYQIKDIVKKKGSGIGSTGLKRFYILIEGQQDNVHHDDIILEVKEARAPIPTYFFPYNEAFWNANKHQGKRVITTQQAMHHKADPYLGYFTINNREFYVRERSPYEKDLKPKHLQEWKEVKRTLKTMGKITAKIHSRADTDIEHGILNYHSEQEILKAIDGDNSGFVKEMVMWSKFYKNRVEEDYGLFNEWLTESFYKK</sequence>
<dbReference type="InterPro" id="IPR018721">
    <property type="entry name" value="DUF2252"/>
</dbReference>
<proteinExistence type="predicted"/>
<evidence type="ECO:0000313" key="2">
    <source>
        <dbReference type="Proteomes" id="UP000799092"/>
    </source>
</evidence>